<dbReference type="Proteomes" id="UP000046393">
    <property type="component" value="Unplaced"/>
</dbReference>
<dbReference type="SMART" id="SM00329">
    <property type="entry name" value="BPI2"/>
    <property type="match status" value="1"/>
</dbReference>
<accession>A0A0N5A8J5</accession>
<evidence type="ECO:0000259" key="3">
    <source>
        <dbReference type="SMART" id="SM00328"/>
    </source>
</evidence>
<dbReference type="WBParaSite" id="SMUV_0000039601-mRNA-1">
    <property type="protein sequence ID" value="SMUV_0000039601-mRNA-1"/>
    <property type="gene ID" value="SMUV_0000039601"/>
</dbReference>
<evidence type="ECO:0000259" key="4">
    <source>
        <dbReference type="SMART" id="SM00329"/>
    </source>
</evidence>
<evidence type="ECO:0000313" key="5">
    <source>
        <dbReference type="Proteomes" id="UP000046393"/>
    </source>
</evidence>
<comment type="similarity">
    <text evidence="1">Belongs to the BPI/LBP/Plunc superfamily. BPI/LBP family.</text>
</comment>
<keyword evidence="2" id="KW-1015">Disulfide bond</keyword>
<dbReference type="Pfam" id="PF01273">
    <property type="entry name" value="LBP_BPI_CETP"/>
    <property type="match status" value="1"/>
</dbReference>
<dbReference type="SMART" id="SM00328">
    <property type="entry name" value="BPI1"/>
    <property type="match status" value="1"/>
</dbReference>
<dbReference type="Gene3D" id="3.15.20.10">
    <property type="entry name" value="Bactericidal permeability-increasing protein, domain 2"/>
    <property type="match status" value="1"/>
</dbReference>
<evidence type="ECO:0000256" key="2">
    <source>
        <dbReference type="ARBA" id="ARBA00023157"/>
    </source>
</evidence>
<dbReference type="AlphaFoldDB" id="A0A0N5A8J5"/>
<dbReference type="GO" id="GO:0008289">
    <property type="term" value="F:lipid binding"/>
    <property type="evidence" value="ECO:0007669"/>
    <property type="project" value="InterPro"/>
</dbReference>
<dbReference type="InterPro" id="IPR001124">
    <property type="entry name" value="Lipid-bd_serum_glycop_C"/>
</dbReference>
<dbReference type="Gene3D" id="3.15.10.10">
    <property type="entry name" value="Bactericidal permeability-increasing protein, domain 1"/>
    <property type="match status" value="1"/>
</dbReference>
<evidence type="ECO:0000313" key="6">
    <source>
        <dbReference type="WBParaSite" id="SMUV_0000039601-mRNA-1"/>
    </source>
</evidence>
<name>A0A0N5A8J5_9BILA</name>
<evidence type="ECO:0000256" key="1">
    <source>
        <dbReference type="ARBA" id="ARBA00007292"/>
    </source>
</evidence>
<protein>
    <submittedName>
        <fullName evidence="6">BPI2 domain-containing protein</fullName>
    </submittedName>
</protein>
<dbReference type="PANTHER" id="PTHR10504:SF136">
    <property type="entry name" value="NOSE RESISTANT TO FLUOXETINE PROTEIN 5"/>
    <property type="match status" value="1"/>
</dbReference>
<proteinExistence type="inferred from homology"/>
<dbReference type="InterPro" id="IPR032942">
    <property type="entry name" value="BPI/LBP/Plunc"/>
</dbReference>
<dbReference type="InterPro" id="IPR017943">
    <property type="entry name" value="Bactericidal_perm-incr_a/b_dom"/>
</dbReference>
<sequence>MIQWPTRINPTSVTKSYDADSSLLKDTSSNAVVDSDQSLSLDSFSDPYNIGSDDSQNCTQNCPVPAGIYFRISQKACGINYTTNLASEALPQLLNNLTLPDVDADGVKIMKIFVEKFDKPKIEANFIENFGVGATVHLPNVVMSTVCEISSFLTTQRGKVRAEIRDLTIKMEVSISRDELKKHNNITVTKCDVETTDVRLLFAGDMSNILNFANSMLKRVIVSALSNPLCEIPLSVAKFFEQQKQSILTTTPPPTTTTSTTPQIFILKYGDSLGSIVDKTTQAPTDFDDAAFYETSNEESDNDLAAKFAQEFCAPEKDSEEEVDDNGDKTVRLDDELQPVFKRAVTAQPMFNPKLTEAFWAPDLTLMYAPKFTSESVTFGLDGGIVYYGKRAENVSRPRQVNMNGLGDKMFGLLITEYVPNTFLKHVYENGFGSLHEVWGVNRMPALLRQIAATVCPTCELHVFANLTDIPKMAIEHSGVRMSLNVEVSVQFHSRWKKHNLITADTMVDVVVKPYVRFSRVYGDIGLAKFDITLKNMGIRGVLANTLTKSIKGAIPEKIWPKIKKRLRFALSQRGIRLPVMCGVELERPSILYANQAIIISTDFSTYHDPCINGLELGKKSIDKMKFGLDIYLKTDTKRCSSVSTAIIV</sequence>
<dbReference type="GO" id="GO:0005615">
    <property type="term" value="C:extracellular space"/>
    <property type="evidence" value="ECO:0007669"/>
    <property type="project" value="TreeGrafter"/>
</dbReference>
<feature type="domain" description="Lipid-binding serum glycoprotein N-terminal" evidence="3">
    <location>
        <begin position="71"/>
        <end position="342"/>
    </location>
</feature>
<dbReference type="InterPro" id="IPR017942">
    <property type="entry name" value="Lipid-bd_serum_glycop_N"/>
</dbReference>
<dbReference type="Pfam" id="PF02886">
    <property type="entry name" value="LBP_BPI_CETP_C"/>
    <property type="match status" value="1"/>
</dbReference>
<dbReference type="STRING" id="451379.A0A0N5A8J5"/>
<reference evidence="6" key="1">
    <citation type="submission" date="2017-02" db="UniProtKB">
        <authorList>
            <consortium name="WormBaseParasite"/>
        </authorList>
    </citation>
    <scope>IDENTIFICATION</scope>
</reference>
<organism evidence="5 6">
    <name type="scientific">Syphacia muris</name>
    <dbReference type="NCBI Taxonomy" id="451379"/>
    <lineage>
        <taxon>Eukaryota</taxon>
        <taxon>Metazoa</taxon>
        <taxon>Ecdysozoa</taxon>
        <taxon>Nematoda</taxon>
        <taxon>Chromadorea</taxon>
        <taxon>Rhabditida</taxon>
        <taxon>Spirurina</taxon>
        <taxon>Oxyuridomorpha</taxon>
        <taxon>Oxyuroidea</taxon>
        <taxon>Oxyuridae</taxon>
        <taxon>Syphacia</taxon>
    </lineage>
</organism>
<feature type="domain" description="Lipid-binding serum glycoprotein C-terminal" evidence="4">
    <location>
        <begin position="405"/>
        <end position="602"/>
    </location>
</feature>
<keyword evidence="5" id="KW-1185">Reference proteome</keyword>
<dbReference type="PANTHER" id="PTHR10504">
    <property type="entry name" value="BACTERICIDAL PERMEABILITY-INCREASING BPI PROTEIN-RELATED"/>
    <property type="match status" value="1"/>
</dbReference>
<dbReference type="SUPFAM" id="SSF55394">
    <property type="entry name" value="Bactericidal permeability-increasing protein, BPI"/>
    <property type="match status" value="2"/>
</dbReference>